<accession>A0A1Q3EEB0</accession>
<feature type="compositionally biased region" description="Low complexity" evidence="1">
    <location>
        <begin position="269"/>
        <end position="278"/>
    </location>
</feature>
<feature type="compositionally biased region" description="Polar residues" evidence="1">
    <location>
        <begin position="279"/>
        <end position="289"/>
    </location>
</feature>
<evidence type="ECO:0000256" key="1">
    <source>
        <dbReference type="SAM" id="MobiDB-lite"/>
    </source>
</evidence>
<organism evidence="2 3">
    <name type="scientific">Lentinula edodes</name>
    <name type="common">Shiitake mushroom</name>
    <name type="synonym">Lentinus edodes</name>
    <dbReference type="NCBI Taxonomy" id="5353"/>
    <lineage>
        <taxon>Eukaryota</taxon>
        <taxon>Fungi</taxon>
        <taxon>Dikarya</taxon>
        <taxon>Basidiomycota</taxon>
        <taxon>Agaricomycotina</taxon>
        <taxon>Agaricomycetes</taxon>
        <taxon>Agaricomycetidae</taxon>
        <taxon>Agaricales</taxon>
        <taxon>Marasmiineae</taxon>
        <taxon>Omphalotaceae</taxon>
        <taxon>Lentinula</taxon>
    </lineage>
</organism>
<evidence type="ECO:0000313" key="2">
    <source>
        <dbReference type="EMBL" id="GAW05526.1"/>
    </source>
</evidence>
<comment type="caution">
    <text evidence="2">The sequence shown here is derived from an EMBL/GenBank/DDBJ whole genome shotgun (WGS) entry which is preliminary data.</text>
</comment>
<dbReference type="AlphaFoldDB" id="A0A1Q3EEB0"/>
<keyword evidence="3" id="KW-1185">Reference proteome</keyword>
<gene>
    <name evidence="2" type="ORF">LENED_007390</name>
</gene>
<evidence type="ECO:0000313" key="3">
    <source>
        <dbReference type="Proteomes" id="UP000188533"/>
    </source>
</evidence>
<dbReference type="Proteomes" id="UP000188533">
    <property type="component" value="Unassembled WGS sequence"/>
</dbReference>
<name>A0A1Q3EEB0_LENED</name>
<protein>
    <submittedName>
        <fullName evidence="2">Uncharacterized protein</fullName>
    </submittedName>
</protein>
<sequence>MDGWIVVANRTLWHVRSKSITGEIKHCLSRRTRPSILINVSGETEAENTIVLLNLLCSPRHLEAFGRLCPADSKVPTAPDPPIKGWNALVLFVRMMMRPNICTMLYNTSKFDPFGDGYHPTPSNSALLSPLDNEFPMLSTFEEPASSSSLWDPNPVRDLEDVAFFALESVDVVSRRRLGPSCPRRSIPHAMAPEVPPTPPSPCHPEDLKRATVSAHDHFELRSAFSVMSISNCSPSLSAKRVSSPPLNALSLGSPRLNNAIELFQRAASPPSLTPTSPRWNRQNLLSHA</sequence>
<reference evidence="2 3" key="2">
    <citation type="submission" date="2017-02" db="EMBL/GenBank/DDBJ databases">
        <title>A genome survey and senescence transcriptome analysis in Lentinula edodes.</title>
        <authorList>
            <person name="Sakamoto Y."/>
            <person name="Nakade K."/>
            <person name="Sato S."/>
            <person name="Yoshida Y."/>
            <person name="Miyazaki K."/>
            <person name="Natsume S."/>
            <person name="Konno N."/>
        </authorList>
    </citation>
    <scope>NUCLEOTIDE SEQUENCE [LARGE SCALE GENOMIC DNA]</scope>
    <source>
        <strain evidence="2 3">NBRC 111202</strain>
    </source>
</reference>
<reference evidence="2 3" key="1">
    <citation type="submission" date="2016-08" db="EMBL/GenBank/DDBJ databases">
        <authorList>
            <consortium name="Lentinula edodes genome sequencing consortium"/>
            <person name="Sakamoto Y."/>
            <person name="Nakade K."/>
            <person name="Sato S."/>
            <person name="Yoshida Y."/>
            <person name="Miyazaki K."/>
            <person name="Natsume S."/>
            <person name="Konno N."/>
        </authorList>
    </citation>
    <scope>NUCLEOTIDE SEQUENCE [LARGE SCALE GENOMIC DNA]</scope>
    <source>
        <strain evidence="2 3">NBRC 111202</strain>
    </source>
</reference>
<feature type="region of interest" description="Disordered" evidence="1">
    <location>
        <begin position="268"/>
        <end position="289"/>
    </location>
</feature>
<proteinExistence type="predicted"/>
<dbReference type="EMBL" id="BDGU01000257">
    <property type="protein sequence ID" value="GAW05526.1"/>
    <property type="molecule type" value="Genomic_DNA"/>
</dbReference>